<evidence type="ECO:0000256" key="2">
    <source>
        <dbReference type="ARBA" id="ARBA00022679"/>
    </source>
</evidence>
<comment type="function">
    <text evidence="7">Catalyzes the thiamine diphosphate-dependent decarboxylation of 2-oxoglutarate and the subsequent addition of the resulting succinic semialdehyde-thiamine pyrophosphate anion to isochorismate to yield 2-succinyl-5-enolpyruvyl-6-hydroxy-3-cyclohexene-1-carboxylate (SEPHCHC).</text>
</comment>
<comment type="pathway">
    <text evidence="7">Quinol/quinone metabolism; 1,4-dihydroxy-2-naphthoate biosynthesis; 1,4-dihydroxy-2-naphthoate from chorismate: step 2/7.</text>
</comment>
<keyword evidence="1 7" id="KW-0474">Menaquinone biosynthesis</keyword>
<dbReference type="Gene3D" id="3.40.50.970">
    <property type="match status" value="2"/>
</dbReference>
<dbReference type="Pfam" id="PF16582">
    <property type="entry name" value="TPP_enzyme_M_2"/>
    <property type="match status" value="1"/>
</dbReference>
<keyword evidence="3 7" id="KW-0479">Metal-binding</keyword>
<dbReference type="GO" id="GO:0070204">
    <property type="term" value="F:2-succinyl-5-enolpyruvyl-6-hydroxy-3-cyclohexene-1-carboxylic-acid synthase activity"/>
    <property type="evidence" value="ECO:0007669"/>
    <property type="project" value="UniProtKB-UniRule"/>
</dbReference>
<evidence type="ECO:0000256" key="5">
    <source>
        <dbReference type="ARBA" id="ARBA00023052"/>
    </source>
</evidence>
<evidence type="ECO:0000313" key="10">
    <source>
        <dbReference type="EMBL" id="MBB3836089.1"/>
    </source>
</evidence>
<comment type="catalytic activity">
    <reaction evidence="7">
        <text>isochorismate + 2-oxoglutarate + H(+) = 5-enolpyruvoyl-6-hydroxy-2-succinyl-cyclohex-3-ene-1-carboxylate + CO2</text>
        <dbReference type="Rhea" id="RHEA:25593"/>
        <dbReference type="ChEBI" id="CHEBI:15378"/>
        <dbReference type="ChEBI" id="CHEBI:16526"/>
        <dbReference type="ChEBI" id="CHEBI:16810"/>
        <dbReference type="ChEBI" id="CHEBI:29780"/>
        <dbReference type="ChEBI" id="CHEBI:58818"/>
        <dbReference type="EC" id="2.2.1.9"/>
    </reaction>
</comment>
<dbReference type="InterPro" id="IPR032264">
    <property type="entry name" value="MenD_middle"/>
</dbReference>
<feature type="domain" description="Menaquinone biosynthesis protein MenD middle" evidence="9">
    <location>
        <begin position="213"/>
        <end position="405"/>
    </location>
</feature>
<dbReference type="GO" id="GO:0030145">
    <property type="term" value="F:manganese ion binding"/>
    <property type="evidence" value="ECO:0007669"/>
    <property type="project" value="UniProtKB-UniRule"/>
</dbReference>
<comment type="pathway">
    <text evidence="7">Quinol/quinone metabolism; menaquinone biosynthesis.</text>
</comment>
<dbReference type="UniPathway" id="UPA00079"/>
<dbReference type="PANTHER" id="PTHR42916:SF1">
    <property type="entry name" value="PROTEIN PHYLLO, CHLOROPLASTIC"/>
    <property type="match status" value="1"/>
</dbReference>
<evidence type="ECO:0000313" key="11">
    <source>
        <dbReference type="Proteomes" id="UP000541352"/>
    </source>
</evidence>
<evidence type="ECO:0000256" key="3">
    <source>
        <dbReference type="ARBA" id="ARBA00022723"/>
    </source>
</evidence>
<dbReference type="UniPathway" id="UPA01057">
    <property type="reaction ID" value="UER00164"/>
</dbReference>
<sequence>MILQSINNIAELCARKGVQNVVISPGSRSAALTLAFARHGSIKTKVIPDERVAGFVGMGMAQYSGQTVALVCTSGSAAYNLAPAVVEAFFQEIPLLVLTADRPKEWIHQQDGQTIYQNELYGKHVKKSFELPADYAHPDTNWYIERVLNEAINLSQTYPKGPVHVNVPIREPFYPTANEKITYDRNVRLVERLATQPTLSPETWHRLQEEFENTSRVLIAVGQLPPQSALWKVLKEFSEEMGVPVLGDIISNIPADDAFVRHHDVCLRPKNHEQLADLQPDLLITVGDSFISKNLKLFLRKFAPARHWHIKPTEQLIDTFQTLSLQVPVEPVYFFQKLLEDIDYQQFVHQDDDSEERTQYREKWLQADRNAQRKLAQFFRQETRWNEFTLVDSLMRSLPENSVLHLANSMPVRYANLVGTSTQVEVFANRGTSGIDGCTSTAVGSAMMTDKLVFLLTGDVSFFYDRNALWHPHLPENLRIVLFNNNGGNIFRLIDGPSAQPELEQYFETRHHTSARNAAEDAGVTYFALDNNTNNHQDMMAAVLTGTVREDAFESIWKQFLVQNGKAKLLEIFTDPVMNGNVFEAYRKMS</sequence>
<comment type="similarity">
    <text evidence="7">Belongs to the TPP enzyme family. MenD subfamily.</text>
</comment>
<dbReference type="Gene3D" id="3.40.50.1220">
    <property type="entry name" value="TPP-binding domain"/>
    <property type="match status" value="1"/>
</dbReference>
<organism evidence="10 11">
    <name type="scientific">Runella defluvii</name>
    <dbReference type="NCBI Taxonomy" id="370973"/>
    <lineage>
        <taxon>Bacteria</taxon>
        <taxon>Pseudomonadati</taxon>
        <taxon>Bacteroidota</taxon>
        <taxon>Cytophagia</taxon>
        <taxon>Cytophagales</taxon>
        <taxon>Spirosomataceae</taxon>
        <taxon>Runella</taxon>
    </lineage>
</organism>
<evidence type="ECO:0000256" key="7">
    <source>
        <dbReference type="HAMAP-Rule" id="MF_01659"/>
    </source>
</evidence>
<dbReference type="HAMAP" id="MF_01659">
    <property type="entry name" value="MenD"/>
    <property type="match status" value="1"/>
</dbReference>
<keyword evidence="11" id="KW-1185">Reference proteome</keyword>
<comment type="cofactor">
    <cofactor evidence="7">
        <name>thiamine diphosphate</name>
        <dbReference type="ChEBI" id="CHEBI:58937"/>
    </cofactor>
    <text evidence="7">Binds 1 thiamine pyrophosphate per subunit.</text>
</comment>
<dbReference type="RefSeq" id="WP_183970883.1">
    <property type="nucleotide sequence ID" value="NZ_JACIBY010000001.1"/>
</dbReference>
<keyword evidence="6 7" id="KW-0464">Manganese</keyword>
<dbReference type="GO" id="GO:0000287">
    <property type="term" value="F:magnesium ion binding"/>
    <property type="evidence" value="ECO:0007669"/>
    <property type="project" value="UniProtKB-UniRule"/>
</dbReference>
<keyword evidence="2 7" id="KW-0808">Transferase</keyword>
<evidence type="ECO:0000256" key="4">
    <source>
        <dbReference type="ARBA" id="ARBA00022842"/>
    </source>
</evidence>
<dbReference type="InterPro" id="IPR029035">
    <property type="entry name" value="DHS-like_NAD/FAD-binding_dom"/>
</dbReference>
<keyword evidence="5 7" id="KW-0786">Thiamine pyrophosphate</keyword>
<feature type="domain" description="Thiamine pyrophosphate enzyme N-terminal TPP-binding" evidence="8">
    <location>
        <begin position="9"/>
        <end position="114"/>
    </location>
</feature>
<evidence type="ECO:0000259" key="9">
    <source>
        <dbReference type="Pfam" id="PF16582"/>
    </source>
</evidence>
<dbReference type="CDD" id="cd07037">
    <property type="entry name" value="TPP_PYR_MenD"/>
    <property type="match status" value="1"/>
</dbReference>
<dbReference type="EC" id="2.2.1.9" evidence="7"/>
<comment type="cofactor">
    <cofactor evidence="7">
        <name>Mg(2+)</name>
        <dbReference type="ChEBI" id="CHEBI:18420"/>
    </cofactor>
    <cofactor evidence="7">
        <name>Mn(2+)</name>
        <dbReference type="ChEBI" id="CHEBI:29035"/>
    </cofactor>
</comment>
<gene>
    <name evidence="7" type="primary">menD</name>
    <name evidence="10" type="ORF">FHS57_000071</name>
</gene>
<comment type="subunit">
    <text evidence="7">Homodimer.</text>
</comment>
<dbReference type="PANTHER" id="PTHR42916">
    <property type="entry name" value="2-SUCCINYL-5-ENOLPYRUVYL-6-HYDROXY-3-CYCLOHEXENE-1-CARBOXYLATE SYNTHASE"/>
    <property type="match status" value="1"/>
</dbReference>
<dbReference type="InterPro" id="IPR012001">
    <property type="entry name" value="Thiamin_PyroP_enz_TPP-bd_dom"/>
</dbReference>
<protein>
    <recommendedName>
        <fullName evidence="7">2-succinyl-5-enolpyruvyl-6-hydroxy-3-cyclohexene-1-carboxylate synthase</fullName>
        <shortName evidence="7">SEPHCHC synthase</shortName>
        <ecNumber evidence="7">2.2.1.9</ecNumber>
    </recommendedName>
    <alternativeName>
        <fullName evidence="7">Menaquinone biosynthesis protein MenD</fullName>
    </alternativeName>
</protein>
<evidence type="ECO:0000256" key="1">
    <source>
        <dbReference type="ARBA" id="ARBA00022428"/>
    </source>
</evidence>
<dbReference type="AlphaFoldDB" id="A0A7W5ZHT5"/>
<proteinExistence type="inferred from homology"/>
<dbReference type="PIRSF" id="PIRSF004983">
    <property type="entry name" value="MenD"/>
    <property type="match status" value="1"/>
</dbReference>
<dbReference type="Pfam" id="PF02776">
    <property type="entry name" value="TPP_enzyme_N"/>
    <property type="match status" value="1"/>
</dbReference>
<dbReference type="NCBIfam" id="TIGR00173">
    <property type="entry name" value="menD"/>
    <property type="match status" value="1"/>
</dbReference>
<dbReference type="Proteomes" id="UP000541352">
    <property type="component" value="Unassembled WGS sequence"/>
</dbReference>
<dbReference type="CDD" id="cd02009">
    <property type="entry name" value="TPP_SHCHC_synthase"/>
    <property type="match status" value="1"/>
</dbReference>
<dbReference type="GO" id="GO:0009234">
    <property type="term" value="P:menaquinone biosynthetic process"/>
    <property type="evidence" value="ECO:0007669"/>
    <property type="project" value="UniProtKB-UniRule"/>
</dbReference>
<name>A0A7W5ZHT5_9BACT</name>
<dbReference type="EMBL" id="JACIBY010000001">
    <property type="protein sequence ID" value="MBB3836089.1"/>
    <property type="molecule type" value="Genomic_DNA"/>
</dbReference>
<dbReference type="InterPro" id="IPR029061">
    <property type="entry name" value="THDP-binding"/>
</dbReference>
<accession>A0A7W5ZHT5</accession>
<keyword evidence="4 7" id="KW-0460">Magnesium</keyword>
<dbReference type="GO" id="GO:0030976">
    <property type="term" value="F:thiamine pyrophosphate binding"/>
    <property type="evidence" value="ECO:0007669"/>
    <property type="project" value="UniProtKB-UniRule"/>
</dbReference>
<dbReference type="SUPFAM" id="SSF52518">
    <property type="entry name" value="Thiamin diphosphate-binding fold (THDP-binding)"/>
    <property type="match status" value="2"/>
</dbReference>
<dbReference type="SUPFAM" id="SSF52467">
    <property type="entry name" value="DHS-like NAD/FAD-binding domain"/>
    <property type="match status" value="1"/>
</dbReference>
<dbReference type="InterPro" id="IPR004433">
    <property type="entry name" value="MenaQ_synth_MenD"/>
</dbReference>
<comment type="caution">
    <text evidence="10">The sequence shown here is derived from an EMBL/GenBank/DDBJ whole genome shotgun (WGS) entry which is preliminary data.</text>
</comment>
<evidence type="ECO:0000259" key="8">
    <source>
        <dbReference type="Pfam" id="PF02776"/>
    </source>
</evidence>
<reference evidence="10 11" key="1">
    <citation type="submission" date="2020-08" db="EMBL/GenBank/DDBJ databases">
        <title>Genomic Encyclopedia of Type Strains, Phase IV (KMG-IV): sequencing the most valuable type-strain genomes for metagenomic binning, comparative biology and taxonomic classification.</title>
        <authorList>
            <person name="Goeker M."/>
        </authorList>
    </citation>
    <scope>NUCLEOTIDE SEQUENCE [LARGE SCALE GENOMIC DNA]</scope>
    <source>
        <strain evidence="10 11">DSM 17976</strain>
    </source>
</reference>
<evidence type="ECO:0000256" key="6">
    <source>
        <dbReference type="ARBA" id="ARBA00023211"/>
    </source>
</evidence>